<keyword evidence="2" id="KW-1185">Reference proteome</keyword>
<organism evidence="1 2">
    <name type="scientific">Magallana gigas</name>
    <name type="common">Pacific oyster</name>
    <name type="synonym">Crassostrea gigas</name>
    <dbReference type="NCBI Taxonomy" id="29159"/>
    <lineage>
        <taxon>Eukaryota</taxon>
        <taxon>Metazoa</taxon>
        <taxon>Spiralia</taxon>
        <taxon>Lophotrochozoa</taxon>
        <taxon>Mollusca</taxon>
        <taxon>Bivalvia</taxon>
        <taxon>Autobranchia</taxon>
        <taxon>Pteriomorphia</taxon>
        <taxon>Ostreida</taxon>
        <taxon>Ostreoidea</taxon>
        <taxon>Ostreidae</taxon>
        <taxon>Magallana</taxon>
    </lineage>
</organism>
<dbReference type="EnsemblMetazoa" id="G34344.1">
    <property type="protein sequence ID" value="G34344.1:cds"/>
    <property type="gene ID" value="G34344"/>
</dbReference>
<proteinExistence type="predicted"/>
<reference evidence="1" key="1">
    <citation type="submission" date="2022-08" db="UniProtKB">
        <authorList>
            <consortium name="EnsemblMetazoa"/>
        </authorList>
    </citation>
    <scope>IDENTIFICATION</scope>
    <source>
        <strain evidence="1">05x7-T-G4-1.051#20</strain>
    </source>
</reference>
<evidence type="ECO:0000313" key="1">
    <source>
        <dbReference type="EnsemblMetazoa" id="G34344.1:cds"/>
    </source>
</evidence>
<name>A0A8W8MI66_MAGGI</name>
<dbReference type="Proteomes" id="UP000005408">
    <property type="component" value="Unassembled WGS sequence"/>
</dbReference>
<evidence type="ECO:0000313" key="2">
    <source>
        <dbReference type="Proteomes" id="UP000005408"/>
    </source>
</evidence>
<accession>A0A8W8MI66</accession>
<sequence length="155" mass="18335">MAECEIITLSLTKEQKEAIEKLFEDNKWELTYQTIEEQKNLQPVPQERVQVCPYCFLSHCVATTNENSPWLGEGQTPSNYNPSVRKGLYRRFWKCISNLGGWDVEQYLRKKERLGEGRPNMVYHQRQVMSECVLKLVRSRYPNPHSVPYLGHKWE</sequence>
<protein>
    <submittedName>
        <fullName evidence="1">Uncharacterized protein</fullName>
    </submittedName>
</protein>
<dbReference type="AlphaFoldDB" id="A0A8W8MI66"/>